<feature type="non-terminal residue" evidence="1">
    <location>
        <position position="1"/>
    </location>
</feature>
<feature type="non-terminal residue" evidence="1">
    <location>
        <position position="46"/>
    </location>
</feature>
<accession>X0U435</accession>
<comment type="caution">
    <text evidence="1">The sequence shown here is derived from an EMBL/GenBank/DDBJ whole genome shotgun (WGS) entry which is preliminary data.</text>
</comment>
<dbReference type="AlphaFoldDB" id="X0U435"/>
<reference evidence="1" key="1">
    <citation type="journal article" date="2014" name="Front. Microbiol.">
        <title>High frequency of phylogenetically diverse reductive dehalogenase-homologous genes in deep subseafloor sedimentary metagenomes.</title>
        <authorList>
            <person name="Kawai M."/>
            <person name="Futagami T."/>
            <person name="Toyoda A."/>
            <person name="Takaki Y."/>
            <person name="Nishi S."/>
            <person name="Hori S."/>
            <person name="Arai W."/>
            <person name="Tsubouchi T."/>
            <person name="Morono Y."/>
            <person name="Uchiyama I."/>
            <person name="Ito T."/>
            <person name="Fujiyama A."/>
            <person name="Inagaki F."/>
            <person name="Takami H."/>
        </authorList>
    </citation>
    <scope>NUCLEOTIDE SEQUENCE</scope>
    <source>
        <strain evidence="1">Expedition CK06-06</strain>
    </source>
</reference>
<proteinExistence type="predicted"/>
<organism evidence="1">
    <name type="scientific">marine sediment metagenome</name>
    <dbReference type="NCBI Taxonomy" id="412755"/>
    <lineage>
        <taxon>unclassified sequences</taxon>
        <taxon>metagenomes</taxon>
        <taxon>ecological metagenomes</taxon>
    </lineage>
</organism>
<dbReference type="EMBL" id="BARS01014608">
    <property type="protein sequence ID" value="GAF95157.1"/>
    <property type="molecule type" value="Genomic_DNA"/>
</dbReference>
<gene>
    <name evidence="1" type="ORF">S01H1_24485</name>
</gene>
<evidence type="ECO:0000313" key="1">
    <source>
        <dbReference type="EMBL" id="GAF95157.1"/>
    </source>
</evidence>
<name>X0U435_9ZZZZ</name>
<sequence>DAALIDGLSQDDAARLEAGREELLDLKIHILEAVLQALRSRTTEGL</sequence>
<protein>
    <submittedName>
        <fullName evidence="1">Uncharacterized protein</fullName>
    </submittedName>
</protein>